<dbReference type="Pfam" id="PF02254">
    <property type="entry name" value="TrkA_N"/>
    <property type="match status" value="2"/>
</dbReference>
<evidence type="ECO:0000313" key="5">
    <source>
        <dbReference type="EMBL" id="QDV46245.1"/>
    </source>
</evidence>
<dbReference type="InterPro" id="IPR013099">
    <property type="entry name" value="K_chnl_dom"/>
</dbReference>
<dbReference type="Pfam" id="PF07885">
    <property type="entry name" value="Ion_trans_2"/>
    <property type="match status" value="1"/>
</dbReference>
<evidence type="ECO:0000256" key="2">
    <source>
        <dbReference type="SAM" id="Phobius"/>
    </source>
</evidence>
<dbReference type="PANTHER" id="PTHR43833:SF9">
    <property type="entry name" value="POTASSIUM CHANNEL PROTEIN YUGO-RELATED"/>
    <property type="match status" value="1"/>
</dbReference>
<dbReference type="OrthoDB" id="226679at2"/>
<accession>A0A518HZH2</accession>
<feature type="transmembrane region" description="Helical" evidence="2">
    <location>
        <begin position="53"/>
        <end position="71"/>
    </location>
</feature>
<dbReference type="Pfam" id="PF02080">
    <property type="entry name" value="TrkA_C"/>
    <property type="match status" value="2"/>
</dbReference>
<dbReference type="PANTHER" id="PTHR43833">
    <property type="entry name" value="POTASSIUM CHANNEL PROTEIN 2-RELATED-RELATED"/>
    <property type="match status" value="1"/>
</dbReference>
<dbReference type="GO" id="GO:0005886">
    <property type="term" value="C:plasma membrane"/>
    <property type="evidence" value="ECO:0007669"/>
    <property type="project" value="UniProtKB-SubCell"/>
</dbReference>
<feature type="domain" description="RCK N-terminal" evidence="3">
    <location>
        <begin position="352"/>
        <end position="464"/>
    </location>
</feature>
<reference evidence="5 6" key="1">
    <citation type="submission" date="2019-03" db="EMBL/GenBank/DDBJ databases">
        <title>Deep-cultivation of Planctomycetes and their phenomic and genomic characterization uncovers novel biology.</title>
        <authorList>
            <person name="Wiegand S."/>
            <person name="Jogler M."/>
            <person name="Boedeker C."/>
            <person name="Pinto D."/>
            <person name="Vollmers J."/>
            <person name="Rivas-Marin E."/>
            <person name="Kohn T."/>
            <person name="Peeters S.H."/>
            <person name="Heuer A."/>
            <person name="Rast P."/>
            <person name="Oberbeckmann S."/>
            <person name="Bunk B."/>
            <person name="Jeske O."/>
            <person name="Meyerdierks A."/>
            <person name="Storesund J.E."/>
            <person name="Kallscheuer N."/>
            <person name="Luecker S."/>
            <person name="Lage O.M."/>
            <person name="Pohl T."/>
            <person name="Merkel B.J."/>
            <person name="Hornburger P."/>
            <person name="Mueller R.-W."/>
            <person name="Bruemmer F."/>
            <person name="Labrenz M."/>
            <person name="Spormann A.M."/>
            <person name="Op den Camp H."/>
            <person name="Overmann J."/>
            <person name="Amann R."/>
            <person name="Jetten M.S.M."/>
            <person name="Mascher T."/>
            <person name="Medema M.H."/>
            <person name="Devos D.P."/>
            <person name="Kaster A.-K."/>
            <person name="Ovreas L."/>
            <person name="Rohde M."/>
            <person name="Galperin M.Y."/>
            <person name="Jogler C."/>
        </authorList>
    </citation>
    <scope>NUCLEOTIDE SEQUENCE [LARGE SCALE GENOMIC DNA]</scope>
    <source>
        <strain evidence="5 6">Enr13</strain>
    </source>
</reference>
<gene>
    <name evidence="5" type="ORF">Enr13x_61540</name>
</gene>
<dbReference type="Gene3D" id="3.40.50.720">
    <property type="entry name" value="NAD(P)-binding Rossmann-like Domain"/>
    <property type="match status" value="2"/>
</dbReference>
<keyword evidence="6" id="KW-1185">Reference proteome</keyword>
<dbReference type="RefSeq" id="WP_145390390.1">
    <property type="nucleotide sequence ID" value="NZ_CP037423.1"/>
</dbReference>
<dbReference type="PROSITE" id="PS51202">
    <property type="entry name" value="RCK_C"/>
    <property type="match status" value="2"/>
</dbReference>
<name>A0A518HZH2_9BACT</name>
<feature type="domain" description="RCK C-terminal" evidence="4">
    <location>
        <begin position="263"/>
        <end position="347"/>
    </location>
</feature>
<keyword evidence="2" id="KW-0472">Membrane</keyword>
<feature type="domain" description="RCK C-terminal" evidence="4">
    <location>
        <begin position="480"/>
        <end position="562"/>
    </location>
</feature>
<dbReference type="InterPro" id="IPR036291">
    <property type="entry name" value="NAD(P)-bd_dom_sf"/>
</dbReference>
<keyword evidence="2" id="KW-0812">Transmembrane</keyword>
<dbReference type="InterPro" id="IPR006037">
    <property type="entry name" value="RCK_C"/>
</dbReference>
<dbReference type="KEGG" id="snep:Enr13x_61540"/>
<dbReference type="Proteomes" id="UP000319004">
    <property type="component" value="Chromosome"/>
</dbReference>
<dbReference type="GO" id="GO:0006813">
    <property type="term" value="P:potassium ion transport"/>
    <property type="evidence" value="ECO:0007669"/>
    <property type="project" value="InterPro"/>
</dbReference>
<dbReference type="SUPFAM" id="SSF81324">
    <property type="entry name" value="Voltage-gated potassium channels"/>
    <property type="match status" value="1"/>
</dbReference>
<dbReference type="GO" id="GO:0008324">
    <property type="term" value="F:monoatomic cation transmembrane transporter activity"/>
    <property type="evidence" value="ECO:0007669"/>
    <property type="project" value="InterPro"/>
</dbReference>
<dbReference type="Gene3D" id="3.30.70.1450">
    <property type="entry name" value="Regulator of K+ conductance, C-terminal domain"/>
    <property type="match status" value="2"/>
</dbReference>
<dbReference type="SUPFAM" id="SSF116726">
    <property type="entry name" value="TrkA C-terminal domain-like"/>
    <property type="match status" value="2"/>
</dbReference>
<dbReference type="InterPro" id="IPR036721">
    <property type="entry name" value="RCK_C_sf"/>
</dbReference>
<proteinExistence type="predicted"/>
<comment type="subcellular location">
    <subcellularLocation>
        <location evidence="1">Cell membrane</location>
        <topology evidence="1">Multi-pass membrane protein</topology>
    </subcellularLocation>
</comment>
<evidence type="ECO:0000256" key="1">
    <source>
        <dbReference type="ARBA" id="ARBA00004651"/>
    </source>
</evidence>
<dbReference type="InterPro" id="IPR050721">
    <property type="entry name" value="Trk_Ktr_HKT_K-transport"/>
</dbReference>
<feature type="transmembrane region" description="Helical" evidence="2">
    <location>
        <begin position="21"/>
        <end position="41"/>
    </location>
</feature>
<sequence>MKSFTTLYLHFMRNRASRRNLRVLAQFVVTLLAMILVYSVFFHYLMAWEGRRYSWITGIYWTLTVMSTLGFGDITFHTDLGRVFSMLVLMSGTLFMLILLPFTFIQFFYAPWMEAQEAARAPRELPEDAEGHVILTHYGPIDAALIKKLTQYQYPYVILVPEVAEALRLHDLDLRVVVGELDDPETYRLLRTDKAALVATVGTDVVNTNVAFTAREVAETVPIVATAADVASVDILELAGCTRVLELAEMLGRSLARRVIGRDAKTHVIGQFDQLLVAEASAAGTPLVGRTLRDIRLRDHVNLTVSGVWERGHYQNAGPDTLIAENTVLVLAGTREQLDEYDSLFCIYHASDVPIVIIGYGRVGSATARGLAEQSIDYRVVEKNAKANRADDRLIVGDAADLEILKQAGIMETSAVVITTHDDALNVYLTLYCRRLRADIEIISRATLERNVHTLHRAGADFVISEASMGANAIFNLLHRSNVLLLAEGLDVFRVKVPTSLAGKTLTEGAIRQRTGCSVIAIDTADGVLVNPDPSTTLPTDGEMVVIGSDESQQRFLEQYLNR</sequence>
<keyword evidence="2" id="KW-1133">Transmembrane helix</keyword>
<dbReference type="PROSITE" id="PS51201">
    <property type="entry name" value="RCK_N"/>
    <property type="match status" value="1"/>
</dbReference>
<dbReference type="SUPFAM" id="SSF51735">
    <property type="entry name" value="NAD(P)-binding Rossmann-fold domains"/>
    <property type="match status" value="2"/>
</dbReference>
<dbReference type="InterPro" id="IPR003148">
    <property type="entry name" value="RCK_N"/>
</dbReference>
<organism evidence="5 6">
    <name type="scientific">Stieleria neptunia</name>
    <dbReference type="NCBI Taxonomy" id="2527979"/>
    <lineage>
        <taxon>Bacteria</taxon>
        <taxon>Pseudomonadati</taxon>
        <taxon>Planctomycetota</taxon>
        <taxon>Planctomycetia</taxon>
        <taxon>Pirellulales</taxon>
        <taxon>Pirellulaceae</taxon>
        <taxon>Stieleria</taxon>
    </lineage>
</organism>
<dbReference type="EMBL" id="CP037423">
    <property type="protein sequence ID" value="QDV46245.1"/>
    <property type="molecule type" value="Genomic_DNA"/>
</dbReference>
<protein>
    <submittedName>
        <fullName evidence="5">Potassium transporter peripheral membrane component</fullName>
    </submittedName>
</protein>
<dbReference type="AlphaFoldDB" id="A0A518HZH2"/>
<evidence type="ECO:0000259" key="3">
    <source>
        <dbReference type="PROSITE" id="PS51201"/>
    </source>
</evidence>
<evidence type="ECO:0000259" key="4">
    <source>
        <dbReference type="PROSITE" id="PS51202"/>
    </source>
</evidence>
<feature type="transmembrane region" description="Helical" evidence="2">
    <location>
        <begin position="83"/>
        <end position="109"/>
    </location>
</feature>
<evidence type="ECO:0000313" key="6">
    <source>
        <dbReference type="Proteomes" id="UP000319004"/>
    </source>
</evidence>
<dbReference type="Gene3D" id="1.10.287.70">
    <property type="match status" value="1"/>
</dbReference>